<keyword evidence="5" id="KW-0408">Iron</keyword>
<keyword evidence="1" id="KW-0004">4Fe-4S</keyword>
<feature type="domain" description="Uracil-DNA glycosylase-like" evidence="8">
    <location>
        <begin position="44"/>
        <end position="198"/>
    </location>
</feature>
<evidence type="ECO:0000256" key="5">
    <source>
        <dbReference type="ARBA" id="ARBA00023004"/>
    </source>
</evidence>
<proteinExistence type="predicted"/>
<dbReference type="GO" id="GO:0006281">
    <property type="term" value="P:DNA repair"/>
    <property type="evidence" value="ECO:0007669"/>
    <property type="project" value="UniProtKB-KW"/>
</dbReference>
<evidence type="ECO:0000256" key="2">
    <source>
        <dbReference type="ARBA" id="ARBA00022723"/>
    </source>
</evidence>
<dbReference type="GO" id="GO:0051539">
    <property type="term" value="F:4 iron, 4 sulfur cluster binding"/>
    <property type="evidence" value="ECO:0007669"/>
    <property type="project" value="UniProtKB-KW"/>
</dbReference>
<dbReference type="GO" id="GO:0097506">
    <property type="term" value="F:deaminated base DNA N-glycosylase activity"/>
    <property type="evidence" value="ECO:0007669"/>
    <property type="project" value="UniProtKB-ARBA"/>
</dbReference>
<dbReference type="InterPro" id="IPR036895">
    <property type="entry name" value="Uracil-DNA_glycosylase-like_sf"/>
</dbReference>
<dbReference type="PANTHER" id="PTHR33693">
    <property type="entry name" value="TYPE-5 URACIL-DNA GLYCOSYLASE"/>
    <property type="match status" value="1"/>
</dbReference>
<name>A0A1S1K3I2_9MYCO</name>
<accession>A0A1S1K3I2</accession>
<dbReference type="InterPro" id="IPR005122">
    <property type="entry name" value="Uracil-DNA_glycosylase-like"/>
</dbReference>
<keyword evidence="7" id="KW-0234">DNA repair</keyword>
<dbReference type="OrthoDB" id="5290748at2"/>
<evidence type="ECO:0000313" key="9">
    <source>
        <dbReference type="EMBL" id="OHU01583.1"/>
    </source>
</evidence>
<keyword evidence="6" id="KW-0411">Iron-sulfur</keyword>
<dbReference type="SMART" id="SM00986">
    <property type="entry name" value="UDG"/>
    <property type="match status" value="1"/>
</dbReference>
<evidence type="ECO:0000256" key="6">
    <source>
        <dbReference type="ARBA" id="ARBA00023014"/>
    </source>
</evidence>
<keyword evidence="4" id="KW-0378">Hydrolase</keyword>
<organism evidence="9 10">
    <name type="scientific">Mycobacterium syngnathidarum</name>
    <dbReference type="NCBI Taxonomy" id="1908205"/>
    <lineage>
        <taxon>Bacteria</taxon>
        <taxon>Bacillati</taxon>
        <taxon>Actinomycetota</taxon>
        <taxon>Actinomycetes</taxon>
        <taxon>Mycobacteriales</taxon>
        <taxon>Mycobacteriaceae</taxon>
        <taxon>Mycobacterium</taxon>
    </lineage>
</organism>
<protein>
    <submittedName>
        <fullName evidence="9">Uracil-DNA glycosylase</fullName>
    </submittedName>
</protein>
<keyword evidence="2" id="KW-0479">Metal-binding</keyword>
<evidence type="ECO:0000256" key="7">
    <source>
        <dbReference type="ARBA" id="ARBA00023204"/>
    </source>
</evidence>
<dbReference type="EMBL" id="MLHV01000006">
    <property type="protein sequence ID" value="OHU01583.1"/>
    <property type="molecule type" value="Genomic_DNA"/>
</dbReference>
<dbReference type="Pfam" id="PF03167">
    <property type="entry name" value="UDG"/>
    <property type="match status" value="1"/>
</dbReference>
<dbReference type="InterPro" id="IPR051536">
    <property type="entry name" value="UDG_Type-4/5"/>
</dbReference>
<dbReference type="PANTHER" id="PTHR33693:SF3">
    <property type="entry name" value="TYPE-5 URACIL-DNA GLYCOSYLASE"/>
    <property type="match status" value="1"/>
</dbReference>
<evidence type="ECO:0000256" key="4">
    <source>
        <dbReference type="ARBA" id="ARBA00022801"/>
    </source>
</evidence>
<evidence type="ECO:0000256" key="1">
    <source>
        <dbReference type="ARBA" id="ARBA00022485"/>
    </source>
</evidence>
<dbReference type="SUPFAM" id="SSF52141">
    <property type="entry name" value="Uracil-DNA glycosylase-like"/>
    <property type="match status" value="1"/>
</dbReference>
<gene>
    <name evidence="9" type="ORF">BKG61_08730</name>
</gene>
<reference evidence="9 10" key="1">
    <citation type="submission" date="2016-10" db="EMBL/GenBank/DDBJ databases">
        <title>Evaluation of Human, Animal and Environmental Mycobacterium chelonae Isolates by Core Genome Phylogenomic Analysis, Targeted Gene Comparison, and Anti-microbial Susceptibility Patterns: A Tale of Mistaken Identities.</title>
        <authorList>
            <person name="Fogelson S.B."/>
            <person name="Camus A.C."/>
            <person name="Lorenz W."/>
            <person name="Vasireddy R."/>
            <person name="Vasireddy S."/>
            <person name="Smith T."/>
            <person name="Brown-Elliott B.A."/>
            <person name="Wallace R.J.Jr."/>
            <person name="Hasan N.A."/>
            <person name="Reischl U."/>
            <person name="Sanchez S."/>
        </authorList>
    </citation>
    <scope>NUCLEOTIDE SEQUENCE [LARGE SCALE GENOMIC DNA]</scope>
    <source>
        <strain evidence="9 10">24999</strain>
    </source>
</reference>
<evidence type="ECO:0000259" key="8">
    <source>
        <dbReference type="SMART" id="SM00986"/>
    </source>
</evidence>
<dbReference type="SMART" id="SM00987">
    <property type="entry name" value="UreE_C"/>
    <property type="match status" value="1"/>
</dbReference>
<evidence type="ECO:0000313" key="10">
    <source>
        <dbReference type="Proteomes" id="UP000179636"/>
    </source>
</evidence>
<comment type="caution">
    <text evidence="9">The sequence shown here is derived from an EMBL/GenBank/DDBJ whole genome shotgun (WGS) entry which is preliminary data.</text>
</comment>
<keyword evidence="10" id="KW-1185">Reference proteome</keyword>
<dbReference type="AlphaFoldDB" id="A0A1S1K3I2"/>
<dbReference type="Gene3D" id="3.40.470.10">
    <property type="entry name" value="Uracil-DNA glycosylase-like domain"/>
    <property type="match status" value="1"/>
</dbReference>
<evidence type="ECO:0000256" key="3">
    <source>
        <dbReference type="ARBA" id="ARBA00022763"/>
    </source>
</evidence>
<keyword evidence="3" id="KW-0227">DNA damage</keyword>
<dbReference type="GO" id="GO:0046872">
    <property type="term" value="F:metal ion binding"/>
    <property type="evidence" value="ECO:0007669"/>
    <property type="project" value="UniProtKB-KW"/>
</dbReference>
<dbReference type="Proteomes" id="UP000179636">
    <property type="component" value="Unassembled WGS sequence"/>
</dbReference>
<sequence length="214" mass="23818">MSSNAVEHDTVASRQPLKVALDDQIKRCRRCDGLNIDGVTASAPGYGCLTSPVALVGQSLCEKCMETQIPFTEGSGDLIDEAIALAGHGKKNLFISNVVHCHPPKNRASHQHEIVNCSPFLHRELEIVRPRLVITLGRDAERVMRFFFPRARASEPPFEPPRGRLPKGVPYIFNVKHPSWIQRQHDSELEAGYMANLAAAIRWSFDRARGDSRG</sequence>
<dbReference type="RefSeq" id="WP_070944451.1">
    <property type="nucleotide sequence ID" value="NZ_MLHV01000006.1"/>
</dbReference>